<dbReference type="EMBL" id="DF237323">
    <property type="protein sequence ID" value="GAQ87740.1"/>
    <property type="molecule type" value="Genomic_DNA"/>
</dbReference>
<keyword evidence="2" id="KW-0812">Transmembrane</keyword>
<sequence>MATIAGRRSLHPTLLLGVQLVFLAFWVGNAAAQGLIVVPKTVTRELGGYYISKLGLAENGLNYYAILSQRNVQTNVYNYVNDIADSDTPRTAAAKISNVRGLYETRTVGGKVKVESFFRLLRCGDDGCFAVNRLIASAITDATGTTHVLSHVKTAMGASGWLVNAPQAVVNTFLTQPEEQQLLYVDGIFKTKLFYKVATPPPPCRGSAPQTQTGSISEFQKLPGFACINVGGTPIFVGTSVPNMITVIKAAAVPFSQCDGSLGILYSLSAEGGPRILRWIQTPGEVPLNIVMDLPPSAGICSQLYDTPDLTIQAAQNILAYNGFIGTVNYTLAPLASVSELGFAGRCAPVFFASGYGVQLTGQNEAITDGSTNKTLVGAFAPYSATGACVSMMGVNQPSSGSINFNEDECAAIFLGNTAQQTDGVVTYLGLDPDDQPTAADRASLLQQCADPTNIRYKFDIQVVLPQMAADFETDKNFLVSSTEVKLHLDGVAANAASVLAVEVALATSGIVVARMIARSGLYRRRRIPSNFARALALIVTAVVVTLFNIPNFALISKSLSNKSTVTTYTQASIREYRPTNFSAVIRAETHSFVEVTGSSATAIIGLLLYGATMVCCLYLTWSEFTEIIQRRIAAESRLGQDALIADKDLLVQWRGTDSLVYDTLHPKKVVESAQAQELEIMRRNLGMGPPSSGGVAASSPRTPLVQRPGAGGSRDLYPDASKGTPDLYPDV</sequence>
<feature type="transmembrane region" description="Helical" evidence="2">
    <location>
        <begin position="535"/>
        <end position="556"/>
    </location>
</feature>
<evidence type="ECO:0000256" key="1">
    <source>
        <dbReference type="SAM" id="MobiDB-lite"/>
    </source>
</evidence>
<dbReference type="Proteomes" id="UP000054558">
    <property type="component" value="Unassembled WGS sequence"/>
</dbReference>
<feature type="transmembrane region" description="Helical" evidence="2">
    <location>
        <begin position="601"/>
        <end position="622"/>
    </location>
</feature>
<keyword evidence="5" id="KW-1185">Reference proteome</keyword>
<gene>
    <name evidence="4" type="ORF">KFL_003740010</name>
</gene>
<feature type="signal peptide" evidence="3">
    <location>
        <begin position="1"/>
        <end position="32"/>
    </location>
</feature>
<reference evidence="4 5" key="1">
    <citation type="journal article" date="2014" name="Nat. Commun.">
        <title>Klebsormidium flaccidum genome reveals primary factors for plant terrestrial adaptation.</title>
        <authorList>
            <person name="Hori K."/>
            <person name="Maruyama F."/>
            <person name="Fujisawa T."/>
            <person name="Togashi T."/>
            <person name="Yamamoto N."/>
            <person name="Seo M."/>
            <person name="Sato S."/>
            <person name="Yamada T."/>
            <person name="Mori H."/>
            <person name="Tajima N."/>
            <person name="Moriyama T."/>
            <person name="Ikeuchi M."/>
            <person name="Watanabe M."/>
            <person name="Wada H."/>
            <person name="Kobayashi K."/>
            <person name="Saito M."/>
            <person name="Masuda T."/>
            <person name="Sasaki-Sekimoto Y."/>
            <person name="Mashiguchi K."/>
            <person name="Awai K."/>
            <person name="Shimojima M."/>
            <person name="Masuda S."/>
            <person name="Iwai M."/>
            <person name="Nobusawa T."/>
            <person name="Narise T."/>
            <person name="Kondo S."/>
            <person name="Saito H."/>
            <person name="Sato R."/>
            <person name="Murakawa M."/>
            <person name="Ihara Y."/>
            <person name="Oshima-Yamada Y."/>
            <person name="Ohtaka K."/>
            <person name="Satoh M."/>
            <person name="Sonobe K."/>
            <person name="Ishii M."/>
            <person name="Ohtani R."/>
            <person name="Kanamori-Sato M."/>
            <person name="Honoki R."/>
            <person name="Miyazaki D."/>
            <person name="Mochizuki H."/>
            <person name="Umetsu J."/>
            <person name="Higashi K."/>
            <person name="Shibata D."/>
            <person name="Kamiya Y."/>
            <person name="Sato N."/>
            <person name="Nakamura Y."/>
            <person name="Tabata S."/>
            <person name="Ida S."/>
            <person name="Kurokawa K."/>
            <person name="Ohta H."/>
        </authorList>
    </citation>
    <scope>NUCLEOTIDE SEQUENCE [LARGE SCALE GENOMIC DNA]</scope>
    <source>
        <strain evidence="4 5">NIES-2285</strain>
    </source>
</reference>
<proteinExistence type="predicted"/>
<feature type="chain" id="PRO_5012643549" description="Transmembrane protein" evidence="3">
    <location>
        <begin position="33"/>
        <end position="732"/>
    </location>
</feature>
<evidence type="ECO:0000313" key="5">
    <source>
        <dbReference type="Proteomes" id="UP000054558"/>
    </source>
</evidence>
<evidence type="ECO:0000256" key="3">
    <source>
        <dbReference type="SAM" id="SignalP"/>
    </source>
</evidence>
<evidence type="ECO:0000313" key="4">
    <source>
        <dbReference type="EMBL" id="GAQ87740.1"/>
    </source>
</evidence>
<keyword evidence="2" id="KW-1133">Transmembrane helix</keyword>
<feature type="compositionally biased region" description="Low complexity" evidence="1">
    <location>
        <begin position="690"/>
        <end position="701"/>
    </location>
</feature>
<evidence type="ECO:0000256" key="2">
    <source>
        <dbReference type="SAM" id="Phobius"/>
    </source>
</evidence>
<feature type="transmembrane region" description="Helical" evidence="2">
    <location>
        <begin position="492"/>
        <end position="514"/>
    </location>
</feature>
<evidence type="ECO:0008006" key="6">
    <source>
        <dbReference type="Google" id="ProtNLM"/>
    </source>
</evidence>
<feature type="region of interest" description="Disordered" evidence="1">
    <location>
        <begin position="690"/>
        <end position="732"/>
    </location>
</feature>
<organism evidence="4 5">
    <name type="scientific">Klebsormidium nitens</name>
    <name type="common">Green alga</name>
    <name type="synonym">Ulothrix nitens</name>
    <dbReference type="NCBI Taxonomy" id="105231"/>
    <lineage>
        <taxon>Eukaryota</taxon>
        <taxon>Viridiplantae</taxon>
        <taxon>Streptophyta</taxon>
        <taxon>Klebsormidiophyceae</taxon>
        <taxon>Klebsormidiales</taxon>
        <taxon>Klebsormidiaceae</taxon>
        <taxon>Klebsormidium</taxon>
    </lineage>
</organism>
<keyword evidence="2" id="KW-0472">Membrane</keyword>
<accession>A0A1Y1I9Z3</accession>
<name>A0A1Y1I9Z3_KLENI</name>
<protein>
    <recommendedName>
        <fullName evidence="6">Transmembrane protein</fullName>
    </recommendedName>
</protein>
<dbReference type="AlphaFoldDB" id="A0A1Y1I9Z3"/>
<keyword evidence="3" id="KW-0732">Signal</keyword>